<dbReference type="EMBL" id="JARBHB010000002">
    <property type="protein sequence ID" value="KAJ8893290.1"/>
    <property type="molecule type" value="Genomic_DNA"/>
</dbReference>
<evidence type="ECO:0000313" key="2">
    <source>
        <dbReference type="Proteomes" id="UP001159363"/>
    </source>
</evidence>
<keyword evidence="2" id="KW-1185">Reference proteome</keyword>
<organism evidence="1 2">
    <name type="scientific">Dryococelus australis</name>
    <dbReference type="NCBI Taxonomy" id="614101"/>
    <lineage>
        <taxon>Eukaryota</taxon>
        <taxon>Metazoa</taxon>
        <taxon>Ecdysozoa</taxon>
        <taxon>Arthropoda</taxon>
        <taxon>Hexapoda</taxon>
        <taxon>Insecta</taxon>
        <taxon>Pterygota</taxon>
        <taxon>Neoptera</taxon>
        <taxon>Polyneoptera</taxon>
        <taxon>Phasmatodea</taxon>
        <taxon>Verophasmatodea</taxon>
        <taxon>Anareolatae</taxon>
        <taxon>Phasmatidae</taxon>
        <taxon>Eurycanthinae</taxon>
        <taxon>Dryococelus</taxon>
    </lineage>
</organism>
<dbReference type="Proteomes" id="UP001159363">
    <property type="component" value="Chromosome 2"/>
</dbReference>
<gene>
    <name evidence="1" type="ORF">PR048_005881</name>
</gene>
<proteinExistence type="predicted"/>
<protein>
    <submittedName>
        <fullName evidence="1">Uncharacterized protein</fullName>
    </submittedName>
</protein>
<accession>A0ABQ9IAL5</accession>
<evidence type="ECO:0000313" key="1">
    <source>
        <dbReference type="EMBL" id="KAJ8893290.1"/>
    </source>
</evidence>
<comment type="caution">
    <text evidence="1">The sequence shown here is derived from an EMBL/GenBank/DDBJ whole genome shotgun (WGS) entry which is preliminary data.</text>
</comment>
<reference evidence="1 2" key="1">
    <citation type="submission" date="2023-02" db="EMBL/GenBank/DDBJ databases">
        <title>LHISI_Scaffold_Assembly.</title>
        <authorList>
            <person name="Stuart O.P."/>
            <person name="Cleave R."/>
            <person name="Magrath M.J.L."/>
            <person name="Mikheyev A.S."/>
        </authorList>
    </citation>
    <scope>NUCLEOTIDE SEQUENCE [LARGE SCALE GENOMIC DNA]</scope>
    <source>
        <strain evidence="1">Daus_M_001</strain>
        <tissue evidence="1">Leg muscle</tissue>
    </source>
</reference>
<sequence>MTNICINNAWFLYEREIGLKFIPHSKESLKEFSIHIFEAAEVRTDIYDYFPKFIARRRCKYCVKDQTFS</sequence>
<name>A0ABQ9IAL5_9NEOP</name>